<dbReference type="EMBL" id="CP030118">
    <property type="protein sequence ID" value="QDL07072.1"/>
    <property type="molecule type" value="Genomic_DNA"/>
</dbReference>
<keyword evidence="2" id="KW-1185">Reference proteome</keyword>
<evidence type="ECO:0000313" key="1">
    <source>
        <dbReference type="EMBL" id="QDL07072.1"/>
    </source>
</evidence>
<evidence type="ECO:0000313" key="2">
    <source>
        <dbReference type="Proteomes" id="UP000503129"/>
    </source>
</evidence>
<proteinExistence type="predicted"/>
<dbReference type="KEGG" id="bsen:DP114_03340"/>
<accession>A0A856M8M5</accession>
<dbReference type="RefSeq" id="WP_171975451.1">
    <property type="nucleotide sequence ID" value="NZ_CAWOXK010000001.1"/>
</dbReference>
<protein>
    <submittedName>
        <fullName evidence="1">Uncharacterized protein</fullName>
    </submittedName>
</protein>
<name>A0A856M8M5_9CYAN</name>
<organism evidence="1 2">
    <name type="scientific">Brasilonema sennae CENA114</name>
    <dbReference type="NCBI Taxonomy" id="415709"/>
    <lineage>
        <taxon>Bacteria</taxon>
        <taxon>Bacillati</taxon>
        <taxon>Cyanobacteriota</taxon>
        <taxon>Cyanophyceae</taxon>
        <taxon>Nostocales</taxon>
        <taxon>Scytonemataceae</taxon>
        <taxon>Brasilonema</taxon>
        <taxon>Bromeliae group (in: Brasilonema)</taxon>
    </lineage>
</organism>
<dbReference type="AlphaFoldDB" id="A0A856M8M5"/>
<reference evidence="1 2" key="1">
    <citation type="submission" date="2018-06" db="EMBL/GenBank/DDBJ databases">
        <title>Comparative genomics of Brasilonema spp. strains.</title>
        <authorList>
            <person name="Alvarenga D.O."/>
            <person name="Fiore M.F."/>
            <person name="Varani A.M."/>
        </authorList>
    </citation>
    <scope>NUCLEOTIDE SEQUENCE [LARGE SCALE GENOMIC DNA]</scope>
    <source>
        <strain evidence="1 2">CENA114</strain>
    </source>
</reference>
<dbReference type="Proteomes" id="UP000503129">
    <property type="component" value="Chromosome"/>
</dbReference>
<sequence>MKLKKVNQVTDNNLETLPTNRFEDLAATPGKLTPLRFAKKIIKVGSSLLGGDSVATLRVRHFAGKKISPASGLTTAVNPHLYYWGRT</sequence>
<gene>
    <name evidence="1" type="ORF">DP114_03340</name>
</gene>